<dbReference type="AlphaFoldDB" id="A0A4R5U473"/>
<dbReference type="Pfam" id="PF13229">
    <property type="entry name" value="Beta_helix"/>
    <property type="match status" value="1"/>
</dbReference>
<comment type="cofactor">
    <cofactor evidence="1">
        <name>Ca(2+)</name>
        <dbReference type="ChEBI" id="CHEBI:29108"/>
    </cofactor>
</comment>
<evidence type="ECO:0000313" key="12">
    <source>
        <dbReference type="Proteomes" id="UP000294796"/>
    </source>
</evidence>
<dbReference type="SUPFAM" id="SSF51126">
    <property type="entry name" value="Pectin lyase-like"/>
    <property type="match status" value="1"/>
</dbReference>
<dbReference type="SMART" id="SM00710">
    <property type="entry name" value="PbH1"/>
    <property type="match status" value="8"/>
</dbReference>
<protein>
    <submittedName>
        <fullName evidence="11">DUF1565 domain-containing protein</fullName>
    </submittedName>
</protein>
<keyword evidence="4" id="KW-0479">Metal-binding</keyword>
<proteinExistence type="inferred from homology"/>
<name>A0A4R5U473_9GAMM</name>
<dbReference type="GO" id="GO:0046872">
    <property type="term" value="F:metal ion binding"/>
    <property type="evidence" value="ECO:0007669"/>
    <property type="project" value="UniProtKB-KW"/>
</dbReference>
<dbReference type="GO" id="GO:0005576">
    <property type="term" value="C:extracellular region"/>
    <property type="evidence" value="ECO:0007669"/>
    <property type="project" value="UniProtKB-SubCell"/>
</dbReference>
<comment type="similarity">
    <text evidence="8">Belongs to the polysaccharide lyase 9 family.</text>
</comment>
<dbReference type="PANTHER" id="PTHR40088:SF1">
    <property type="entry name" value="PECTATE LYASE PEL9"/>
    <property type="match status" value="1"/>
</dbReference>
<keyword evidence="3" id="KW-0964">Secreted</keyword>
<keyword evidence="5" id="KW-0732">Signal</keyword>
<dbReference type="InterPro" id="IPR011050">
    <property type="entry name" value="Pectin_lyase_fold/virulence"/>
</dbReference>
<dbReference type="InterPro" id="IPR039448">
    <property type="entry name" value="Beta_helix"/>
</dbReference>
<evidence type="ECO:0000256" key="5">
    <source>
        <dbReference type="ARBA" id="ARBA00022729"/>
    </source>
</evidence>
<keyword evidence="7" id="KW-0456">Lyase</keyword>
<accession>A0A4R5U473</accession>
<evidence type="ECO:0000313" key="11">
    <source>
        <dbReference type="EMBL" id="TDK28516.1"/>
    </source>
</evidence>
<dbReference type="InterPro" id="IPR011459">
    <property type="entry name" value="DUF1565"/>
</dbReference>
<comment type="caution">
    <text evidence="11">The sequence shown here is derived from an EMBL/GenBank/DDBJ whole genome shotgun (WGS) entry which is preliminary data.</text>
</comment>
<evidence type="ECO:0000259" key="10">
    <source>
        <dbReference type="Pfam" id="PF13229"/>
    </source>
</evidence>
<evidence type="ECO:0000259" key="9">
    <source>
        <dbReference type="Pfam" id="PF07602"/>
    </source>
</evidence>
<evidence type="ECO:0000256" key="4">
    <source>
        <dbReference type="ARBA" id="ARBA00022723"/>
    </source>
</evidence>
<reference evidence="11 12" key="1">
    <citation type="submission" date="2019-03" db="EMBL/GenBank/DDBJ databases">
        <title>Luteimonas zhaokaii sp.nov., isolated from the rectal contents of Plateau pika in Yushu, Qinghai Province, China.</title>
        <authorList>
            <person name="Zhang G."/>
        </authorList>
    </citation>
    <scope>NUCLEOTIDE SEQUENCE [LARGE SCALE GENOMIC DNA]</scope>
    <source>
        <strain evidence="11 12">B9</strain>
    </source>
</reference>
<organism evidence="11 12">
    <name type="scientific">Luteimonas aestuarii</name>
    <dbReference type="NCBI Taxonomy" id="453837"/>
    <lineage>
        <taxon>Bacteria</taxon>
        <taxon>Pseudomonadati</taxon>
        <taxon>Pseudomonadota</taxon>
        <taxon>Gammaproteobacteria</taxon>
        <taxon>Lysobacterales</taxon>
        <taxon>Lysobacteraceae</taxon>
        <taxon>Luteimonas</taxon>
    </lineage>
</organism>
<dbReference type="NCBIfam" id="NF041518">
    <property type="entry name" value="choice_anch_Q"/>
    <property type="match status" value="1"/>
</dbReference>
<dbReference type="GO" id="GO:0016837">
    <property type="term" value="F:carbon-oxygen lyase activity, acting on polysaccharides"/>
    <property type="evidence" value="ECO:0007669"/>
    <property type="project" value="TreeGrafter"/>
</dbReference>
<evidence type="ECO:0000256" key="6">
    <source>
        <dbReference type="ARBA" id="ARBA00022837"/>
    </source>
</evidence>
<feature type="domain" description="Right handed beta helix" evidence="10">
    <location>
        <begin position="199"/>
        <end position="354"/>
    </location>
</feature>
<feature type="domain" description="DUF1565" evidence="9">
    <location>
        <begin position="87"/>
        <end position="126"/>
    </location>
</feature>
<dbReference type="EMBL" id="SMTF01000001">
    <property type="protein sequence ID" value="TDK28516.1"/>
    <property type="molecule type" value="Genomic_DNA"/>
</dbReference>
<dbReference type="InterPro" id="IPR052052">
    <property type="entry name" value="Polysaccharide_Lyase_9"/>
</dbReference>
<keyword evidence="12" id="KW-1185">Reference proteome</keyword>
<keyword evidence="6" id="KW-0106">Calcium</keyword>
<evidence type="ECO:0000256" key="3">
    <source>
        <dbReference type="ARBA" id="ARBA00022525"/>
    </source>
</evidence>
<evidence type="ECO:0000256" key="7">
    <source>
        <dbReference type="ARBA" id="ARBA00023239"/>
    </source>
</evidence>
<dbReference type="InterPro" id="IPR059226">
    <property type="entry name" value="Choice_anch_Q_dom"/>
</dbReference>
<dbReference type="InterPro" id="IPR006626">
    <property type="entry name" value="PbH1"/>
</dbReference>
<dbReference type="Pfam" id="PF07602">
    <property type="entry name" value="DUF1565"/>
    <property type="match status" value="1"/>
</dbReference>
<sequence>MNASTPGMAGTLNDWRSGVLDSFAKSRNRLFLLVFADSVTAKQGRCHTSSEGAMPVVPLRRPGALFAGLVLSCALPASAAELFVATNGNDSSGNGSSSNPYRTVKRAISAGTTGDTITIRAGTYNECDVRLRQRMTLRSPSGQRARIHCDINTSNTVTVQIDPGASGSRLSNLEISGGFFYGVMLQTNWYQGGPASNTGASDVVLEDLLVHGTGRDGIKITPKSNRAIIRRVEIHSTGQRDSGNADGIDNVNGDGMLVEDSYIHDTATTGLYFKGGARNVIVQRNRIENTGNAGILVGFDTSPEFFDLTVNPQYYEAIGGIVRNNVIRNTAHTGIGLYSSRDAVVANNTIVNAAQSAHSAIMFGIVFQGYGSHAGRPPNLNPRIQNNLVIQNNNRCIEVRYSTELGGLSALSGSPGTDWNGYSNGCTFRDSRPNSGISGAGTLAQWRAARGTDANSKQAAYTVSASGHLPANSPAINAGTTVAEVTDDIDRQARVAPYDIGADEYMAASPPVRATGAQPLLPGTVSAAGQAVAAGQVAQVVPVAASAGTSSTSPATATAGAGGGASAVRIRPPILRAWLWLRDRIAGASLLR</sequence>
<evidence type="ECO:0000256" key="2">
    <source>
        <dbReference type="ARBA" id="ARBA00004613"/>
    </source>
</evidence>
<evidence type="ECO:0000256" key="8">
    <source>
        <dbReference type="ARBA" id="ARBA00038263"/>
    </source>
</evidence>
<dbReference type="PANTHER" id="PTHR40088">
    <property type="entry name" value="PECTATE LYASE (EUROFUNG)"/>
    <property type="match status" value="1"/>
</dbReference>
<dbReference type="OrthoDB" id="208599at2"/>
<dbReference type="Proteomes" id="UP000294796">
    <property type="component" value="Unassembled WGS sequence"/>
</dbReference>
<gene>
    <name evidence="11" type="ORF">E2F46_01095</name>
</gene>
<evidence type="ECO:0000256" key="1">
    <source>
        <dbReference type="ARBA" id="ARBA00001913"/>
    </source>
</evidence>
<dbReference type="InterPro" id="IPR012334">
    <property type="entry name" value="Pectin_lyas_fold"/>
</dbReference>
<dbReference type="Gene3D" id="2.160.20.10">
    <property type="entry name" value="Single-stranded right-handed beta-helix, Pectin lyase-like"/>
    <property type="match status" value="1"/>
</dbReference>
<comment type="subcellular location">
    <subcellularLocation>
        <location evidence="2">Secreted</location>
    </subcellularLocation>
</comment>